<keyword evidence="1" id="KW-0378">Hydrolase</keyword>
<proteinExistence type="predicted"/>
<gene>
    <name evidence="6" type="ORF">IAC79_05225</name>
</gene>
<sequence>MELTKQDVMTWAPADVLAEGSALQAKGAVTGTRAQGEILAGAIKMGASRLVAQVTVRGGKLVAAKCPCGRGRGGAVCPHAVAVGFQWAHDHAGERPEAMAFAAERAPTRAEIERWAGPALLRRAEELVKRGQVTRLKFQHPTGSGYVMSGGAPILATFTMLKNGLVEGHCPCETSSRRGMLCEHVIAVALGAMHRYGGEERLRARAEERAHAARMAGARGLIRRAPGGRPALARVFLPQDVPGQFAKGGVRVAVRLFVGAQAFKPQDLPEAAYAFSPGDENLLGMLEDIAGGPFADTMTLGQEDFLALLRCGQRSWVGFAATKRRLEVRDDPVETPLLVEALPAEDALRVSLRLPPGGALLVAGHAGFWLGAEGVARPLAHVLPAPFQSLYAAPERVPRGRLLAFFRREYAQLAACLPTAPEGVTPDLFTTDPGTPRFRLELRGSEASVSAKLFAGYGNLWVPAGGPGDVSQPDPDDFYHCFVRNPEAERAALDRAHAMGFMGPRGDDLGDLAGVHRVRNLLGAEVTAARREGWRVDVLGPLGDFWDAAEVIVPVVKVRDRAEGGFEVATDYVSPRGGLTLSPAEVDRALARGEAYVEHGGGVALLDIGAITALRETLRDCRARPDASGALRVASVHAPFVQAALDRLEGIDFEAAPDWRARAERQNRRRKPEPVDLGPLESTLRPYQKEGVYWLRFLEECGFCGILADEMGLGKTLQTLTWLSLPRCREDARRVPALIVCPTSLVENWRREAARFVPAMRTLVLSGPDRARRFAQVPDADLVITSYALIRRDADFHADCRYAAVVLDEAQAIKNHRTQNAQAVKRLRADTRLVLSGTPIENGVADLWSIMDFLMPRYLGPYEDFQVAYEDPIAAGGAAAEAAQARLRARLHPFLLRRVKKDVAADLPDKIRSVTYCALSPDQRREYDAIRAEVREKMRGLVREKGFEKSRFEVLALLMRLRQICCDLRLLKDRVPKPGEAPSAKLDALMDLLDEAVAGGHRLLVFSQFTSMLKLIAARLEQDGVPYCYLDGATKDRLGQCAKFNQTPSIPLFLISLKAGGTGLNLTGADTVVHFDPWWNPAAEEQATDRAHRIGQKKTVQAIKLIAQDTIEEKVLDLQRKKQALIEATVNASDASIASTLTMQEIEDLLT</sequence>
<reference evidence="6" key="2">
    <citation type="journal article" date="2021" name="PeerJ">
        <title>Extensive microbial diversity within the chicken gut microbiome revealed by metagenomics and culture.</title>
        <authorList>
            <person name="Gilroy R."/>
            <person name="Ravi A."/>
            <person name="Getino M."/>
            <person name="Pursley I."/>
            <person name="Horton D.L."/>
            <person name="Alikhan N.F."/>
            <person name="Baker D."/>
            <person name="Gharbi K."/>
            <person name="Hall N."/>
            <person name="Watson M."/>
            <person name="Adriaenssens E.M."/>
            <person name="Foster-Nyarko E."/>
            <person name="Jarju S."/>
            <person name="Secka A."/>
            <person name="Antonio M."/>
            <person name="Oren A."/>
            <person name="Chaudhuri R.R."/>
            <person name="La Ragione R."/>
            <person name="Hildebrand F."/>
            <person name="Pallen M.J."/>
        </authorList>
    </citation>
    <scope>NUCLEOTIDE SEQUENCE</scope>
    <source>
        <strain evidence="6">35461</strain>
    </source>
</reference>
<evidence type="ECO:0000259" key="4">
    <source>
        <dbReference type="PROSITE" id="PS51192"/>
    </source>
</evidence>
<dbReference type="InterPro" id="IPR007527">
    <property type="entry name" value="Znf_SWIM"/>
</dbReference>
<feature type="domain" description="SWIM-type" evidence="3">
    <location>
        <begin position="155"/>
        <end position="193"/>
    </location>
</feature>
<dbReference type="Gene3D" id="3.40.50.10810">
    <property type="entry name" value="Tandem AAA-ATPase domain"/>
    <property type="match status" value="1"/>
</dbReference>
<evidence type="ECO:0000259" key="3">
    <source>
        <dbReference type="PROSITE" id="PS50966"/>
    </source>
</evidence>
<name>A0A9D1NMQ2_9BACT</name>
<dbReference type="SUPFAM" id="SSF52540">
    <property type="entry name" value="P-loop containing nucleoside triphosphate hydrolases"/>
    <property type="match status" value="2"/>
</dbReference>
<dbReference type="PROSITE" id="PS51192">
    <property type="entry name" value="HELICASE_ATP_BIND_1"/>
    <property type="match status" value="1"/>
</dbReference>
<evidence type="ECO:0000256" key="1">
    <source>
        <dbReference type="ARBA" id="ARBA00022801"/>
    </source>
</evidence>
<dbReference type="CDD" id="cd18793">
    <property type="entry name" value="SF2_C_SNF"/>
    <property type="match status" value="1"/>
</dbReference>
<dbReference type="PROSITE" id="PS51194">
    <property type="entry name" value="HELICASE_CTER"/>
    <property type="match status" value="1"/>
</dbReference>
<dbReference type="GO" id="GO:0005524">
    <property type="term" value="F:ATP binding"/>
    <property type="evidence" value="ECO:0007669"/>
    <property type="project" value="InterPro"/>
</dbReference>
<evidence type="ECO:0000313" key="6">
    <source>
        <dbReference type="EMBL" id="HIV09496.1"/>
    </source>
</evidence>
<keyword evidence="6" id="KW-0347">Helicase</keyword>
<dbReference type="AlphaFoldDB" id="A0A9D1NMQ2"/>
<dbReference type="GO" id="GO:0008270">
    <property type="term" value="F:zinc ion binding"/>
    <property type="evidence" value="ECO:0007669"/>
    <property type="project" value="UniProtKB-KW"/>
</dbReference>
<dbReference type="InterPro" id="IPR049730">
    <property type="entry name" value="SNF2/RAD54-like_C"/>
</dbReference>
<reference evidence="6" key="1">
    <citation type="submission" date="2020-10" db="EMBL/GenBank/DDBJ databases">
        <authorList>
            <person name="Gilroy R."/>
        </authorList>
    </citation>
    <scope>NUCLEOTIDE SEQUENCE</scope>
    <source>
        <strain evidence="6">35461</strain>
    </source>
</reference>
<evidence type="ECO:0000259" key="5">
    <source>
        <dbReference type="PROSITE" id="PS51194"/>
    </source>
</evidence>
<keyword evidence="2" id="KW-0862">Zinc</keyword>
<dbReference type="InterPro" id="IPR000330">
    <property type="entry name" value="SNF2_N"/>
</dbReference>
<dbReference type="EMBL" id="DVOR01000167">
    <property type="protein sequence ID" value="HIV09496.1"/>
    <property type="molecule type" value="Genomic_DNA"/>
</dbReference>
<comment type="caution">
    <text evidence="6">The sequence shown here is derived from an EMBL/GenBank/DDBJ whole genome shotgun (WGS) entry which is preliminary data.</text>
</comment>
<evidence type="ECO:0000313" key="7">
    <source>
        <dbReference type="Proteomes" id="UP000886845"/>
    </source>
</evidence>
<dbReference type="InterPro" id="IPR027417">
    <property type="entry name" value="P-loop_NTPase"/>
</dbReference>
<keyword evidence="2" id="KW-0863">Zinc-finger</keyword>
<accession>A0A9D1NMQ2</accession>
<evidence type="ECO:0000256" key="2">
    <source>
        <dbReference type="PROSITE-ProRule" id="PRU00325"/>
    </source>
</evidence>
<dbReference type="PROSITE" id="PS50966">
    <property type="entry name" value="ZF_SWIM"/>
    <property type="match status" value="1"/>
</dbReference>
<feature type="domain" description="Helicase C-terminal" evidence="5">
    <location>
        <begin position="985"/>
        <end position="1149"/>
    </location>
</feature>
<dbReference type="Pfam" id="PF00271">
    <property type="entry name" value="Helicase_C"/>
    <property type="match status" value="1"/>
</dbReference>
<dbReference type="SMART" id="SM00487">
    <property type="entry name" value="DEXDc"/>
    <property type="match status" value="1"/>
</dbReference>
<keyword evidence="2" id="KW-0479">Metal-binding</keyword>
<dbReference type="GO" id="GO:0016787">
    <property type="term" value="F:hydrolase activity"/>
    <property type="evidence" value="ECO:0007669"/>
    <property type="project" value="UniProtKB-KW"/>
</dbReference>
<dbReference type="InterPro" id="IPR038718">
    <property type="entry name" value="SNF2-like_sf"/>
</dbReference>
<organism evidence="6 7">
    <name type="scientific">Candidatus Spyradenecus faecavium</name>
    <dbReference type="NCBI Taxonomy" id="2840947"/>
    <lineage>
        <taxon>Bacteria</taxon>
        <taxon>Pseudomonadati</taxon>
        <taxon>Lentisphaerota</taxon>
        <taxon>Lentisphaeria</taxon>
        <taxon>Lentisphaerales</taxon>
        <taxon>Lentisphaeraceae</taxon>
        <taxon>Lentisphaeraceae incertae sedis</taxon>
        <taxon>Candidatus Spyradenecus</taxon>
    </lineage>
</organism>
<keyword evidence="6" id="KW-0067">ATP-binding</keyword>
<dbReference type="Gene3D" id="3.40.50.300">
    <property type="entry name" value="P-loop containing nucleotide triphosphate hydrolases"/>
    <property type="match status" value="1"/>
</dbReference>
<dbReference type="Proteomes" id="UP000886845">
    <property type="component" value="Unassembled WGS sequence"/>
</dbReference>
<feature type="domain" description="Helicase ATP-binding" evidence="4">
    <location>
        <begin position="696"/>
        <end position="857"/>
    </location>
</feature>
<dbReference type="InterPro" id="IPR014001">
    <property type="entry name" value="Helicase_ATP-bd"/>
</dbReference>
<dbReference type="Pfam" id="PF00176">
    <property type="entry name" value="SNF2-rel_dom"/>
    <property type="match status" value="1"/>
</dbReference>
<dbReference type="InterPro" id="IPR001650">
    <property type="entry name" value="Helicase_C-like"/>
</dbReference>
<dbReference type="GO" id="GO:0004386">
    <property type="term" value="F:helicase activity"/>
    <property type="evidence" value="ECO:0007669"/>
    <property type="project" value="UniProtKB-KW"/>
</dbReference>
<keyword evidence="6" id="KW-0547">Nucleotide-binding</keyword>
<protein>
    <submittedName>
        <fullName evidence="6">DEAD/DEAH box helicase</fullName>
    </submittedName>
</protein>
<dbReference type="SMART" id="SM00490">
    <property type="entry name" value="HELICc"/>
    <property type="match status" value="1"/>
</dbReference>
<dbReference type="PANTHER" id="PTHR10799">
    <property type="entry name" value="SNF2/RAD54 HELICASE FAMILY"/>
    <property type="match status" value="1"/>
</dbReference>
<dbReference type="Pfam" id="PF04434">
    <property type="entry name" value="SWIM"/>
    <property type="match status" value="2"/>
</dbReference>